<gene>
    <name evidence="5" type="ORF">D0Z08_05630</name>
</gene>
<dbReference type="SMART" id="SM00822">
    <property type="entry name" value="PKS_KR"/>
    <property type="match status" value="1"/>
</dbReference>
<reference evidence="5 6" key="1">
    <citation type="submission" date="2018-09" db="EMBL/GenBank/DDBJ databases">
        <title>Genome sequencing of Nocardioides immobilis CCTCC AB 2017083 for comparison to Nocardioides silvaticus.</title>
        <authorList>
            <person name="Li C."/>
            <person name="Wang G."/>
        </authorList>
    </citation>
    <scope>NUCLEOTIDE SEQUENCE [LARGE SCALE GENOMIC DNA]</scope>
    <source>
        <strain evidence="5 6">CCTCC AB 2017083</strain>
    </source>
</reference>
<dbReference type="SUPFAM" id="SSF51735">
    <property type="entry name" value="NAD(P)-binding Rossmann-fold domains"/>
    <property type="match status" value="1"/>
</dbReference>
<protein>
    <submittedName>
        <fullName evidence="5">SDR family oxidoreductase</fullName>
    </submittedName>
</protein>
<dbReference type="AlphaFoldDB" id="A0A417Y767"/>
<organism evidence="5 6">
    <name type="scientific">Nocardioides immobilis</name>
    <dbReference type="NCBI Taxonomy" id="2049295"/>
    <lineage>
        <taxon>Bacteria</taxon>
        <taxon>Bacillati</taxon>
        <taxon>Actinomycetota</taxon>
        <taxon>Actinomycetes</taxon>
        <taxon>Propionibacteriales</taxon>
        <taxon>Nocardioidaceae</taxon>
        <taxon>Nocardioides</taxon>
    </lineage>
</organism>
<keyword evidence="6" id="KW-1185">Reference proteome</keyword>
<dbReference type="PANTHER" id="PTHR24321:SF8">
    <property type="entry name" value="ESTRADIOL 17-BETA-DEHYDROGENASE 8-RELATED"/>
    <property type="match status" value="1"/>
</dbReference>
<accession>A0A417Y767</accession>
<evidence type="ECO:0000313" key="5">
    <source>
        <dbReference type="EMBL" id="RHW28435.1"/>
    </source>
</evidence>
<evidence type="ECO:0000313" key="6">
    <source>
        <dbReference type="Proteomes" id="UP000283644"/>
    </source>
</evidence>
<name>A0A417Y767_9ACTN</name>
<dbReference type="EMBL" id="QXGH01000010">
    <property type="protein sequence ID" value="RHW28435.1"/>
    <property type="molecule type" value="Genomic_DNA"/>
</dbReference>
<keyword evidence="2" id="KW-0560">Oxidoreductase</keyword>
<dbReference type="PRINTS" id="PR00080">
    <property type="entry name" value="SDRFAMILY"/>
</dbReference>
<evidence type="ECO:0000256" key="1">
    <source>
        <dbReference type="ARBA" id="ARBA00006484"/>
    </source>
</evidence>
<dbReference type="OrthoDB" id="4380821at2"/>
<evidence type="ECO:0000259" key="4">
    <source>
        <dbReference type="SMART" id="SM00822"/>
    </source>
</evidence>
<dbReference type="PANTHER" id="PTHR24321">
    <property type="entry name" value="DEHYDROGENASES, SHORT CHAIN"/>
    <property type="match status" value="1"/>
</dbReference>
<dbReference type="InterPro" id="IPR057326">
    <property type="entry name" value="KR_dom"/>
</dbReference>
<sequence length="280" mass="29148">MGGFGRPAQEAREMGGRLMDEPLAFDAVERFDVSGRVAVITGGAHGLGLAMATAFVGAGAKVALLDIDADGLELAQKTLSARGTAVVRAVDVRDVKSTQAAVREVASELGGIDILINDAAIFPSGPLAETDFEELRNVLDVNVVGYVTTLNAALPYLRESGRGRIINFGSVTFFLGYPDGLGAYIATKGAIVGLTRALAREVGPAGVTANVLAPGAFPTRAEQGLYEDQEAFDAEVIERQSVKRRGSVEDIAAAAIFLASDAASFVTGQTLLVDGGWTFN</sequence>
<dbReference type="PRINTS" id="PR00081">
    <property type="entry name" value="GDHRDH"/>
</dbReference>
<dbReference type="Pfam" id="PF13561">
    <property type="entry name" value="adh_short_C2"/>
    <property type="match status" value="1"/>
</dbReference>
<dbReference type="Gene3D" id="3.40.50.720">
    <property type="entry name" value="NAD(P)-binding Rossmann-like Domain"/>
    <property type="match status" value="1"/>
</dbReference>
<dbReference type="FunFam" id="3.40.50.720:FF:000084">
    <property type="entry name" value="Short-chain dehydrogenase reductase"/>
    <property type="match status" value="1"/>
</dbReference>
<evidence type="ECO:0000256" key="2">
    <source>
        <dbReference type="ARBA" id="ARBA00023002"/>
    </source>
</evidence>
<dbReference type="GO" id="GO:0016491">
    <property type="term" value="F:oxidoreductase activity"/>
    <property type="evidence" value="ECO:0007669"/>
    <property type="project" value="UniProtKB-KW"/>
</dbReference>
<proteinExistence type="inferred from homology"/>
<comment type="similarity">
    <text evidence="1">Belongs to the short-chain dehydrogenases/reductases (SDR) family.</text>
</comment>
<keyword evidence="3" id="KW-0520">NAD</keyword>
<feature type="domain" description="Ketoreductase" evidence="4">
    <location>
        <begin position="36"/>
        <end position="215"/>
    </location>
</feature>
<dbReference type="InterPro" id="IPR036291">
    <property type="entry name" value="NAD(P)-bd_dom_sf"/>
</dbReference>
<comment type="caution">
    <text evidence="5">The sequence shown here is derived from an EMBL/GenBank/DDBJ whole genome shotgun (WGS) entry which is preliminary data.</text>
</comment>
<dbReference type="Proteomes" id="UP000283644">
    <property type="component" value="Unassembled WGS sequence"/>
</dbReference>
<dbReference type="InterPro" id="IPR002347">
    <property type="entry name" value="SDR_fam"/>
</dbReference>
<evidence type="ECO:0000256" key="3">
    <source>
        <dbReference type="ARBA" id="ARBA00023027"/>
    </source>
</evidence>